<organism evidence="6 7">
    <name type="scientific">Streblomastix strix</name>
    <dbReference type="NCBI Taxonomy" id="222440"/>
    <lineage>
        <taxon>Eukaryota</taxon>
        <taxon>Metamonada</taxon>
        <taxon>Preaxostyla</taxon>
        <taxon>Oxymonadida</taxon>
        <taxon>Streblomastigidae</taxon>
        <taxon>Streblomastix</taxon>
    </lineage>
</organism>
<comment type="caution">
    <text evidence="6">The sequence shown here is derived from an EMBL/GenBank/DDBJ whole genome shotgun (WGS) entry which is preliminary data.</text>
</comment>
<keyword evidence="2 4" id="KW-0689">Ribosomal protein</keyword>
<accession>A0A5J4UK75</accession>
<feature type="region of interest" description="Disordered" evidence="5">
    <location>
        <begin position="1"/>
        <end position="48"/>
    </location>
</feature>
<protein>
    <recommendedName>
        <fullName evidence="4">40S ribosomal protein S25</fullName>
    </recommendedName>
</protein>
<dbReference type="OrthoDB" id="10263513at2759"/>
<dbReference type="Pfam" id="PF03297">
    <property type="entry name" value="Ribosomal_S25"/>
    <property type="match status" value="1"/>
</dbReference>
<evidence type="ECO:0000256" key="2">
    <source>
        <dbReference type="ARBA" id="ARBA00022980"/>
    </source>
</evidence>
<sequence length="179" mass="19283">MPPKAEAKPKGGKSKQTQQKKSAAKRIGGSGKAKKKWSKSTTKESKTTANVLLDAPTYEKLQSSVPTMKNITVSSVADRLQCNLSVARRGIRLLKEKGLIRPVIEHSTFLLYTRLAAKPGQEGVPEKPVREPKDKGPKDAAKDKPQTAKSDAKEKPATAKSDAKEKPAKGAKGKKGKSE</sequence>
<dbReference type="GO" id="GO:0005840">
    <property type="term" value="C:ribosome"/>
    <property type="evidence" value="ECO:0007669"/>
    <property type="project" value="UniProtKB-KW"/>
</dbReference>
<gene>
    <name evidence="6" type="ORF">EZS28_034377</name>
</gene>
<reference evidence="6 7" key="1">
    <citation type="submission" date="2019-03" db="EMBL/GenBank/DDBJ databases">
        <title>Single cell metagenomics reveals metabolic interactions within the superorganism composed of flagellate Streblomastix strix and complex community of Bacteroidetes bacteria on its surface.</title>
        <authorList>
            <person name="Treitli S.C."/>
            <person name="Kolisko M."/>
            <person name="Husnik F."/>
            <person name="Keeling P."/>
            <person name="Hampl V."/>
        </authorList>
    </citation>
    <scope>NUCLEOTIDE SEQUENCE [LARGE SCALE GENOMIC DNA]</scope>
    <source>
        <strain evidence="6">ST1C</strain>
    </source>
</reference>
<evidence type="ECO:0000313" key="6">
    <source>
        <dbReference type="EMBL" id="KAA6370095.1"/>
    </source>
</evidence>
<feature type="compositionally biased region" description="Basic residues" evidence="5">
    <location>
        <begin position="169"/>
        <end position="179"/>
    </location>
</feature>
<keyword evidence="3 4" id="KW-0687">Ribonucleoprotein</keyword>
<evidence type="ECO:0000256" key="1">
    <source>
        <dbReference type="ARBA" id="ARBA00009106"/>
    </source>
</evidence>
<dbReference type="PANTHER" id="PTHR12850">
    <property type="entry name" value="40S RIBOSOMAL PROTEIN S25"/>
    <property type="match status" value="1"/>
</dbReference>
<evidence type="ECO:0000256" key="5">
    <source>
        <dbReference type="SAM" id="MobiDB-lite"/>
    </source>
</evidence>
<evidence type="ECO:0000313" key="7">
    <source>
        <dbReference type="Proteomes" id="UP000324800"/>
    </source>
</evidence>
<evidence type="ECO:0000256" key="4">
    <source>
        <dbReference type="RuleBase" id="RU366057"/>
    </source>
</evidence>
<proteinExistence type="inferred from homology"/>
<dbReference type="GO" id="GO:1990904">
    <property type="term" value="C:ribonucleoprotein complex"/>
    <property type="evidence" value="ECO:0007669"/>
    <property type="project" value="UniProtKB-KW"/>
</dbReference>
<dbReference type="Gene3D" id="3.30.63.20">
    <property type="match status" value="1"/>
</dbReference>
<feature type="compositionally biased region" description="Basic and acidic residues" evidence="5">
    <location>
        <begin position="124"/>
        <end position="168"/>
    </location>
</feature>
<dbReference type="InterPro" id="IPR004977">
    <property type="entry name" value="Ribosomal_eS25"/>
</dbReference>
<dbReference type="AlphaFoldDB" id="A0A5J4UK75"/>
<dbReference type="EMBL" id="SNRW01015726">
    <property type="protein sequence ID" value="KAA6370095.1"/>
    <property type="molecule type" value="Genomic_DNA"/>
</dbReference>
<evidence type="ECO:0000256" key="3">
    <source>
        <dbReference type="ARBA" id="ARBA00023274"/>
    </source>
</evidence>
<dbReference type="Proteomes" id="UP000324800">
    <property type="component" value="Unassembled WGS sequence"/>
</dbReference>
<feature type="region of interest" description="Disordered" evidence="5">
    <location>
        <begin position="119"/>
        <end position="179"/>
    </location>
</feature>
<name>A0A5J4UK75_9EUKA</name>
<comment type="similarity">
    <text evidence="1 4">Belongs to the eukaryotic ribosomal protein eS25 family.</text>
</comment>